<proteinExistence type="predicted"/>
<accession>A0A678T6A4</accession>
<reference evidence="2" key="1">
    <citation type="submission" date="2018-04" db="EMBL/GenBank/DDBJ databases">
        <title>Comparative Analysis of Homologous Sequences of Saccharum officinarum and Saccharum spontaneum Reveals Independent Polyploidization Events.</title>
        <authorList>
            <person name="Sharma A."/>
            <person name="Song J."/>
            <person name="Lin Q."/>
            <person name="Singh R."/>
            <person name="Ramos N."/>
            <person name="Wang K."/>
            <person name="Zhang J."/>
            <person name="Ming R."/>
            <person name="Yu Q."/>
        </authorList>
    </citation>
    <scope>NUCLEOTIDE SEQUENCE</scope>
</reference>
<feature type="region of interest" description="Disordered" evidence="1">
    <location>
        <begin position="133"/>
        <end position="277"/>
    </location>
</feature>
<evidence type="ECO:0000313" key="2">
    <source>
        <dbReference type="EMBL" id="AWA44764.1"/>
    </source>
</evidence>
<organism evidence="2">
    <name type="scientific">Saccharum spontaneum</name>
    <name type="common">Wild sugarcane</name>
    <dbReference type="NCBI Taxonomy" id="62335"/>
    <lineage>
        <taxon>Eukaryota</taxon>
        <taxon>Viridiplantae</taxon>
        <taxon>Streptophyta</taxon>
        <taxon>Embryophyta</taxon>
        <taxon>Tracheophyta</taxon>
        <taxon>Spermatophyta</taxon>
        <taxon>Magnoliopsida</taxon>
        <taxon>Liliopsida</taxon>
        <taxon>Poales</taxon>
        <taxon>Poaceae</taxon>
        <taxon>PACMAD clade</taxon>
        <taxon>Panicoideae</taxon>
        <taxon>Andropogonodae</taxon>
        <taxon>Andropogoneae</taxon>
        <taxon>Saccharinae</taxon>
        <taxon>Saccharum</taxon>
        <taxon>Saccharum officinarum species complex</taxon>
    </lineage>
</organism>
<name>A0A678T6A4_SACSP</name>
<evidence type="ECO:0000256" key="1">
    <source>
        <dbReference type="SAM" id="MobiDB-lite"/>
    </source>
</evidence>
<feature type="compositionally biased region" description="Gly residues" evidence="1">
    <location>
        <begin position="187"/>
        <end position="199"/>
    </location>
</feature>
<gene>
    <name evidence="2" type="ORF">SS88P14_000006</name>
</gene>
<dbReference type="EMBL" id="MH182516">
    <property type="protein sequence ID" value="AWA44764.1"/>
    <property type="molecule type" value="Genomic_DNA"/>
</dbReference>
<feature type="compositionally biased region" description="Basic and acidic residues" evidence="1">
    <location>
        <begin position="207"/>
        <end position="220"/>
    </location>
</feature>
<protein>
    <submittedName>
        <fullName evidence="2">Uncharacterized protein</fullName>
    </submittedName>
</protein>
<dbReference type="AlphaFoldDB" id="A0A678T6A4"/>
<sequence length="299" mass="31860">MTMLHEITFRSGISSNSDLASSILPITIQHRVPAHQIPLGHLIKQLPRTVHTSTTLLPIPVDQGPPGERVSLRHFVEQLLRGPHLPAPDVPSDHGVPRDEIPRDATCLVEHLPARAAVQDPTVEADERVHSEEVRAQAPPHGLGMNQESGPAARRAAAGLEDSGERVGVGPHATTAHPREVEQRGSGARGGMETDGGVPGEWVVGHGLREAREDGVRERGGAGNGREGEEEEVGEAQRGGGEVARGEEEGVALERVGGGPARAEAGEERRQGDSGTGISIEKLINPFYFLGNCFSRAWK</sequence>